<dbReference type="Pfam" id="PF01924">
    <property type="entry name" value="HypD"/>
    <property type="match status" value="1"/>
</dbReference>
<dbReference type="PANTHER" id="PTHR30149">
    <property type="entry name" value="HYDROGENASE PROTEIN ASSEMBLY PROTEIN HYPD"/>
    <property type="match status" value="1"/>
</dbReference>
<comment type="caution">
    <text evidence="4">The sequence shown here is derived from an EMBL/GenBank/DDBJ whole genome shotgun (WGS) entry which is preliminary data.</text>
</comment>
<dbReference type="EMBL" id="ATBP01000458">
    <property type="protein sequence ID" value="ETR70243.1"/>
    <property type="molecule type" value="Genomic_DNA"/>
</dbReference>
<evidence type="ECO:0000256" key="1">
    <source>
        <dbReference type="ARBA" id="ARBA00007888"/>
    </source>
</evidence>
<dbReference type="PANTHER" id="PTHR30149:SF0">
    <property type="entry name" value="HYDROGENASE MATURATION FACTOR HYPD"/>
    <property type="match status" value="1"/>
</dbReference>
<keyword evidence="3" id="KW-0408">Iron</keyword>
<comment type="similarity">
    <text evidence="1">Belongs to the HypD family.</text>
</comment>
<dbReference type="GO" id="GO:0051539">
    <property type="term" value="F:4 iron, 4 sulfur cluster binding"/>
    <property type="evidence" value="ECO:0007669"/>
    <property type="project" value="TreeGrafter"/>
</dbReference>
<dbReference type="AlphaFoldDB" id="A0A1V1P616"/>
<dbReference type="GO" id="GO:0051604">
    <property type="term" value="P:protein maturation"/>
    <property type="evidence" value="ECO:0007669"/>
    <property type="project" value="TreeGrafter"/>
</dbReference>
<protein>
    <submittedName>
        <fullName evidence="4">Hydrogenase expression/formation protein HypD</fullName>
    </submittedName>
</protein>
<evidence type="ECO:0000256" key="2">
    <source>
        <dbReference type="ARBA" id="ARBA00022723"/>
    </source>
</evidence>
<dbReference type="NCBIfam" id="TIGR00075">
    <property type="entry name" value="hypD"/>
    <property type="match status" value="1"/>
</dbReference>
<keyword evidence="2" id="KW-0479">Metal-binding</keyword>
<accession>A0A1V1P616</accession>
<evidence type="ECO:0000256" key="3">
    <source>
        <dbReference type="ARBA" id="ARBA00023004"/>
    </source>
</evidence>
<name>A0A1V1P616_9BACT</name>
<dbReference type="InterPro" id="IPR002780">
    <property type="entry name" value="Hyd_form_HypD"/>
</dbReference>
<organism evidence="4 5">
    <name type="scientific">Candidatus Magnetoglobus multicellularis str. Araruama</name>
    <dbReference type="NCBI Taxonomy" id="890399"/>
    <lineage>
        <taxon>Bacteria</taxon>
        <taxon>Pseudomonadati</taxon>
        <taxon>Thermodesulfobacteriota</taxon>
        <taxon>Desulfobacteria</taxon>
        <taxon>Desulfobacterales</taxon>
        <taxon>Desulfobacteraceae</taxon>
        <taxon>Candidatus Magnetoglobus</taxon>
    </lineage>
</organism>
<dbReference type="PIRSF" id="PIRSF005622">
    <property type="entry name" value="Hydrgn_mat_hypD"/>
    <property type="match status" value="1"/>
</dbReference>
<evidence type="ECO:0000313" key="4">
    <source>
        <dbReference type="EMBL" id="ETR70243.1"/>
    </source>
</evidence>
<dbReference type="Proteomes" id="UP000189670">
    <property type="component" value="Unassembled WGS sequence"/>
</dbReference>
<dbReference type="Gene3D" id="6.10.20.100">
    <property type="match status" value="1"/>
</dbReference>
<sequence>MTMKSFQPAPEYITALLEQIHNLATVPISIMEVCGTHTMSIFKHGIRSLLPATLKLMSGPGCPVCVTPQSDIERFILAARQKNVIVASFGDLFRVPGNHSSLIKERSQGCDVRVVYSPMDALTLAAETPDRTVIFLAVGFETTAPAVAATIITAQSQNIHNFCILSAHRCVVPALEKLINSPQTAINGFILPGHVSTIIGEIAYDHIPKKYGVGGVIAGFDAGDILYAIYLLITQILQQNPSIENAYPRAVHAMGNTRAKTLMNEVFSIADAQWRGIGNIPNSGMILNDQYAAFDANNRFDLLIDNSSEPKGCQCGKILMGLIHPSECQLFGTICTPEAPVGPCMVSSEGTCAAYYRYDDMGLNPVTV</sequence>
<dbReference type="InterPro" id="IPR042243">
    <property type="entry name" value="HypD_1"/>
</dbReference>
<gene>
    <name evidence="4" type="ORF">OMM_03381</name>
</gene>
<reference evidence="5" key="1">
    <citation type="submission" date="2012-11" db="EMBL/GenBank/DDBJ databases">
        <authorList>
            <person name="Lucero-Rivera Y.E."/>
            <person name="Tovar-Ramirez D."/>
        </authorList>
    </citation>
    <scope>NUCLEOTIDE SEQUENCE [LARGE SCALE GENOMIC DNA]</scope>
    <source>
        <strain evidence="5">Araruama</strain>
    </source>
</reference>
<dbReference type="Gene3D" id="3.40.50.11750">
    <property type="entry name" value="HypD, alpha/beta domain 1"/>
    <property type="match status" value="2"/>
</dbReference>
<evidence type="ECO:0000313" key="5">
    <source>
        <dbReference type="Proteomes" id="UP000189670"/>
    </source>
</evidence>
<proteinExistence type="inferred from homology"/>
<dbReference type="InterPro" id="IPR042244">
    <property type="entry name" value="HypD_2_sf"/>
</dbReference>
<dbReference type="GO" id="GO:0070025">
    <property type="term" value="F:carbon monoxide binding"/>
    <property type="evidence" value="ECO:0007669"/>
    <property type="project" value="TreeGrafter"/>
</dbReference>
<dbReference type="GO" id="GO:0005506">
    <property type="term" value="F:iron ion binding"/>
    <property type="evidence" value="ECO:0007669"/>
    <property type="project" value="TreeGrafter"/>
</dbReference>